<keyword evidence="7 13" id="KW-0812">Transmembrane</keyword>
<dbReference type="GO" id="GO:0015095">
    <property type="term" value="F:magnesium ion transmembrane transporter activity"/>
    <property type="evidence" value="ECO:0007669"/>
    <property type="project" value="TreeGrafter"/>
</dbReference>
<dbReference type="SUPFAM" id="SSF144083">
    <property type="entry name" value="Magnesium transport protein CorA, transmembrane region"/>
    <property type="match status" value="1"/>
</dbReference>
<dbReference type="Gene3D" id="1.20.58.340">
    <property type="entry name" value="Magnesium transport protein CorA, transmembrane region"/>
    <property type="match status" value="2"/>
</dbReference>
<comment type="similarity">
    <text evidence="2">Belongs to the CorA metal ion transporter (MIT) (TC 1.A.35) family.</text>
</comment>
<proteinExistence type="inferred from homology"/>
<dbReference type="AlphaFoldDB" id="A0A2P7S739"/>
<evidence type="ECO:0000256" key="6">
    <source>
        <dbReference type="ARBA" id="ARBA00022519"/>
    </source>
</evidence>
<evidence type="ECO:0000256" key="10">
    <source>
        <dbReference type="ARBA" id="ARBA00023065"/>
    </source>
</evidence>
<evidence type="ECO:0000256" key="1">
    <source>
        <dbReference type="ARBA" id="ARBA00004429"/>
    </source>
</evidence>
<keyword evidence="4" id="KW-0813">Transport</keyword>
<keyword evidence="9 13" id="KW-1133">Transmembrane helix</keyword>
<protein>
    <recommendedName>
        <fullName evidence="3">Magnesium transport protein CorA</fullName>
    </recommendedName>
</protein>
<feature type="transmembrane region" description="Helical" evidence="13">
    <location>
        <begin position="297"/>
        <end position="317"/>
    </location>
</feature>
<dbReference type="Gene3D" id="3.30.460.20">
    <property type="entry name" value="CorA soluble domain-like"/>
    <property type="match status" value="1"/>
</dbReference>
<dbReference type="OrthoDB" id="9803416at2"/>
<dbReference type="Pfam" id="PF01544">
    <property type="entry name" value="CorA"/>
    <property type="match status" value="1"/>
</dbReference>
<dbReference type="CDD" id="cd12837">
    <property type="entry name" value="EcCorA-like_u1"/>
    <property type="match status" value="1"/>
</dbReference>
<dbReference type="GO" id="GO:0015087">
    <property type="term" value="F:cobalt ion transmembrane transporter activity"/>
    <property type="evidence" value="ECO:0007669"/>
    <property type="project" value="TreeGrafter"/>
</dbReference>
<sequence>MIRTYVVDGDRLRSVNGLEEHRDSVVWADLLSPTKDEETEVERWLGVGVPTREEMEEIEISSRLYTEDGAIFMTATLPSQTEEENPVMSPVTFVLSGNRLITVRYHEPRAFLTFPLRAEKAAMGCTRGDTILVSLLEAVVDRLADVLERIGHDIDGISRSIFTPSEDSPSKRDRDFRKVFQSIGRKEELTSNIRESLMTLQRLSGFLGNVMMQGKSKDLRARTKTLSRDVASLTDHASFLSNKIVFLLDATLGMVNIEQSAIIKIFSVAAVIFLPPTVVASIYGMNFEIMPELKWALGYPFALFLMVLSAVLPYVYFKRRGWL</sequence>
<keyword evidence="15" id="KW-1185">Reference proteome</keyword>
<dbReference type="EMBL" id="PXYL01000011">
    <property type="protein sequence ID" value="PSJ58294.1"/>
    <property type="molecule type" value="Genomic_DNA"/>
</dbReference>
<evidence type="ECO:0000256" key="3">
    <source>
        <dbReference type="ARBA" id="ARBA00019439"/>
    </source>
</evidence>
<keyword evidence="11 13" id="KW-0472">Membrane</keyword>
<dbReference type="SUPFAM" id="SSF143865">
    <property type="entry name" value="CorA soluble domain-like"/>
    <property type="match status" value="1"/>
</dbReference>
<comment type="subcellular location">
    <subcellularLocation>
        <location evidence="1">Cell inner membrane</location>
        <topology evidence="1">Multi-pass membrane protein</topology>
    </subcellularLocation>
</comment>
<evidence type="ECO:0000256" key="8">
    <source>
        <dbReference type="ARBA" id="ARBA00022842"/>
    </source>
</evidence>
<organism evidence="14 15">
    <name type="scientific">Pseudaminobacter soli</name>
    <name type="common">ex Li et al. 2025</name>
    <dbReference type="NCBI Taxonomy" id="1295366"/>
    <lineage>
        <taxon>Bacteria</taxon>
        <taxon>Pseudomonadati</taxon>
        <taxon>Pseudomonadota</taxon>
        <taxon>Alphaproteobacteria</taxon>
        <taxon>Hyphomicrobiales</taxon>
        <taxon>Phyllobacteriaceae</taxon>
        <taxon>Pseudaminobacter</taxon>
    </lineage>
</organism>
<accession>A0A2P7S739</accession>
<dbReference type="InterPro" id="IPR045863">
    <property type="entry name" value="CorA_TM1_TM2"/>
</dbReference>
<dbReference type="PANTHER" id="PTHR47685:SF1">
    <property type="entry name" value="MAGNESIUM TRANSPORT PROTEIN CORA"/>
    <property type="match status" value="1"/>
</dbReference>
<evidence type="ECO:0000256" key="2">
    <source>
        <dbReference type="ARBA" id="ARBA00009765"/>
    </source>
</evidence>
<dbReference type="GO" id="GO:0005886">
    <property type="term" value="C:plasma membrane"/>
    <property type="evidence" value="ECO:0007669"/>
    <property type="project" value="UniProtKB-SubCell"/>
</dbReference>
<evidence type="ECO:0000256" key="7">
    <source>
        <dbReference type="ARBA" id="ARBA00022692"/>
    </source>
</evidence>
<evidence type="ECO:0000256" key="12">
    <source>
        <dbReference type="ARBA" id="ARBA00034269"/>
    </source>
</evidence>
<keyword evidence="8" id="KW-0460">Magnesium</keyword>
<evidence type="ECO:0000256" key="4">
    <source>
        <dbReference type="ARBA" id="ARBA00022448"/>
    </source>
</evidence>
<dbReference type="FunFam" id="1.20.58.340:FF:000001">
    <property type="entry name" value="Magnesium transport protein CorA"/>
    <property type="match status" value="1"/>
</dbReference>
<evidence type="ECO:0000256" key="11">
    <source>
        <dbReference type="ARBA" id="ARBA00023136"/>
    </source>
</evidence>
<feature type="transmembrane region" description="Helical" evidence="13">
    <location>
        <begin position="261"/>
        <end position="285"/>
    </location>
</feature>
<name>A0A2P7S739_9HYPH</name>
<gene>
    <name evidence="14" type="ORF">C7I85_19960</name>
</gene>
<evidence type="ECO:0000313" key="14">
    <source>
        <dbReference type="EMBL" id="PSJ58294.1"/>
    </source>
</evidence>
<evidence type="ECO:0000256" key="13">
    <source>
        <dbReference type="SAM" id="Phobius"/>
    </source>
</evidence>
<dbReference type="PANTHER" id="PTHR47685">
    <property type="entry name" value="MAGNESIUM TRANSPORT PROTEIN CORA"/>
    <property type="match status" value="1"/>
</dbReference>
<reference evidence="14 15" key="1">
    <citation type="submission" date="2018-03" db="EMBL/GenBank/DDBJ databases">
        <title>The draft genome of Mesorhizobium soli JCM 19897.</title>
        <authorList>
            <person name="Li L."/>
            <person name="Liu L."/>
            <person name="Liang L."/>
            <person name="Wang T."/>
            <person name="Zhang X."/>
        </authorList>
    </citation>
    <scope>NUCLEOTIDE SEQUENCE [LARGE SCALE GENOMIC DNA]</scope>
    <source>
        <strain evidence="14 15">JCM 19897</strain>
    </source>
</reference>
<keyword evidence="6" id="KW-0997">Cell inner membrane</keyword>
<comment type="caution">
    <text evidence="14">The sequence shown here is derived from an EMBL/GenBank/DDBJ whole genome shotgun (WGS) entry which is preliminary data.</text>
</comment>
<dbReference type="RefSeq" id="WP_106725927.1">
    <property type="nucleotide sequence ID" value="NZ_PXYL01000011.1"/>
</dbReference>
<dbReference type="GO" id="GO:0015099">
    <property type="term" value="F:nickel cation transmembrane transporter activity"/>
    <property type="evidence" value="ECO:0007669"/>
    <property type="project" value="TreeGrafter"/>
</dbReference>
<dbReference type="InterPro" id="IPR045861">
    <property type="entry name" value="CorA_cytoplasmic_dom"/>
</dbReference>
<dbReference type="InterPro" id="IPR050829">
    <property type="entry name" value="CorA_MIT"/>
</dbReference>
<dbReference type="Proteomes" id="UP000240653">
    <property type="component" value="Unassembled WGS sequence"/>
</dbReference>
<keyword evidence="5" id="KW-1003">Cell membrane</keyword>
<keyword evidence="10" id="KW-0406">Ion transport</keyword>
<evidence type="ECO:0000256" key="5">
    <source>
        <dbReference type="ARBA" id="ARBA00022475"/>
    </source>
</evidence>
<evidence type="ECO:0000256" key="9">
    <source>
        <dbReference type="ARBA" id="ARBA00022989"/>
    </source>
</evidence>
<comment type="catalytic activity">
    <reaction evidence="12">
        <text>Mg(2+)(in) = Mg(2+)(out)</text>
        <dbReference type="Rhea" id="RHEA:29827"/>
        <dbReference type="ChEBI" id="CHEBI:18420"/>
    </reaction>
</comment>
<dbReference type="InterPro" id="IPR002523">
    <property type="entry name" value="MgTranspt_CorA/ZnTranspt_ZntB"/>
</dbReference>
<evidence type="ECO:0000313" key="15">
    <source>
        <dbReference type="Proteomes" id="UP000240653"/>
    </source>
</evidence>